<keyword evidence="1" id="KW-0238">DNA-binding</keyword>
<name>A0A517TF10_9PLAN</name>
<organism evidence="3 4">
    <name type="scientific">Calycomorphotria hydatis</name>
    <dbReference type="NCBI Taxonomy" id="2528027"/>
    <lineage>
        <taxon>Bacteria</taxon>
        <taxon>Pseudomonadati</taxon>
        <taxon>Planctomycetota</taxon>
        <taxon>Planctomycetia</taxon>
        <taxon>Planctomycetales</taxon>
        <taxon>Planctomycetaceae</taxon>
        <taxon>Calycomorphotria</taxon>
    </lineage>
</organism>
<dbReference type="AlphaFoldDB" id="A0A517TF10"/>
<dbReference type="SUPFAM" id="SSF46894">
    <property type="entry name" value="C-terminal effector domain of the bipartite response regulators"/>
    <property type="match status" value="1"/>
</dbReference>
<gene>
    <name evidence="3" type="primary">vraR</name>
    <name evidence="3" type="ORF">V22_42320</name>
</gene>
<feature type="domain" description="HTH luxR-type" evidence="2">
    <location>
        <begin position="166"/>
        <end position="231"/>
    </location>
</feature>
<dbReference type="EMBL" id="CP036316">
    <property type="protein sequence ID" value="QDT66960.1"/>
    <property type="molecule type" value="Genomic_DNA"/>
</dbReference>
<reference evidence="3 4" key="1">
    <citation type="submission" date="2019-02" db="EMBL/GenBank/DDBJ databases">
        <title>Deep-cultivation of Planctomycetes and their phenomic and genomic characterization uncovers novel biology.</title>
        <authorList>
            <person name="Wiegand S."/>
            <person name="Jogler M."/>
            <person name="Boedeker C."/>
            <person name="Pinto D."/>
            <person name="Vollmers J."/>
            <person name="Rivas-Marin E."/>
            <person name="Kohn T."/>
            <person name="Peeters S.H."/>
            <person name="Heuer A."/>
            <person name="Rast P."/>
            <person name="Oberbeckmann S."/>
            <person name="Bunk B."/>
            <person name="Jeske O."/>
            <person name="Meyerdierks A."/>
            <person name="Storesund J.E."/>
            <person name="Kallscheuer N."/>
            <person name="Luecker S."/>
            <person name="Lage O.M."/>
            <person name="Pohl T."/>
            <person name="Merkel B.J."/>
            <person name="Hornburger P."/>
            <person name="Mueller R.-W."/>
            <person name="Bruemmer F."/>
            <person name="Labrenz M."/>
            <person name="Spormann A.M."/>
            <person name="Op den Camp H."/>
            <person name="Overmann J."/>
            <person name="Amann R."/>
            <person name="Jetten M.S.M."/>
            <person name="Mascher T."/>
            <person name="Medema M.H."/>
            <person name="Devos D.P."/>
            <person name="Kaster A.-K."/>
            <person name="Ovreas L."/>
            <person name="Rohde M."/>
            <person name="Galperin M.Y."/>
            <person name="Jogler C."/>
        </authorList>
    </citation>
    <scope>NUCLEOTIDE SEQUENCE [LARGE SCALE GENOMIC DNA]</scope>
    <source>
        <strain evidence="3 4">V22</strain>
    </source>
</reference>
<dbReference type="PROSITE" id="PS50043">
    <property type="entry name" value="HTH_LUXR_2"/>
    <property type="match status" value="1"/>
</dbReference>
<dbReference type="InterPro" id="IPR000792">
    <property type="entry name" value="Tscrpt_reg_LuxR_C"/>
</dbReference>
<dbReference type="InterPro" id="IPR016032">
    <property type="entry name" value="Sig_transdc_resp-reg_C-effctor"/>
</dbReference>
<dbReference type="Proteomes" id="UP000319976">
    <property type="component" value="Chromosome"/>
</dbReference>
<proteinExistence type="predicted"/>
<keyword evidence="4" id="KW-1185">Reference proteome</keyword>
<dbReference type="PANTHER" id="PTHR43214">
    <property type="entry name" value="TWO-COMPONENT RESPONSE REGULATOR"/>
    <property type="match status" value="1"/>
</dbReference>
<dbReference type="PANTHER" id="PTHR43214:SF17">
    <property type="entry name" value="TRANSCRIPTIONAL REGULATORY PROTEIN RCSB"/>
    <property type="match status" value="1"/>
</dbReference>
<dbReference type="KEGG" id="chya:V22_42320"/>
<sequence>MSDELRLMSVDWRVGHMLNGSYHLLFAGCQKLLIESLRFAMSADPSFVIRTASDDPNEVFRYVRDHEPNLVLLDMDNSGAEILNIAENLHQRFPKTRCLLLCDHLSDIELSQIVKMRTVSCVSTSESVESLHDLIQRAARGEVCYSVEIRDRLKVNEQTDQYEVRQATELAKLTTRQLQVLRLLALGFSVKDVASRMHLSEKSIDSHKYRIMNRLKIHDRVALARYAIREGLVTI</sequence>
<protein>
    <submittedName>
        <fullName evidence="3">Response regulator protein VraR</fullName>
    </submittedName>
</protein>
<dbReference type="PRINTS" id="PR00038">
    <property type="entry name" value="HTHLUXR"/>
</dbReference>
<evidence type="ECO:0000256" key="1">
    <source>
        <dbReference type="ARBA" id="ARBA00023125"/>
    </source>
</evidence>
<evidence type="ECO:0000259" key="2">
    <source>
        <dbReference type="PROSITE" id="PS50043"/>
    </source>
</evidence>
<dbReference type="SUPFAM" id="SSF52172">
    <property type="entry name" value="CheY-like"/>
    <property type="match status" value="1"/>
</dbReference>
<dbReference type="PROSITE" id="PS51257">
    <property type="entry name" value="PROKAR_LIPOPROTEIN"/>
    <property type="match status" value="1"/>
</dbReference>
<dbReference type="PROSITE" id="PS00622">
    <property type="entry name" value="HTH_LUXR_1"/>
    <property type="match status" value="1"/>
</dbReference>
<evidence type="ECO:0000313" key="4">
    <source>
        <dbReference type="Proteomes" id="UP000319976"/>
    </source>
</evidence>
<dbReference type="SMART" id="SM00421">
    <property type="entry name" value="HTH_LUXR"/>
    <property type="match status" value="1"/>
</dbReference>
<dbReference type="OrthoDB" id="275810at2"/>
<dbReference type="InterPro" id="IPR039420">
    <property type="entry name" value="WalR-like"/>
</dbReference>
<evidence type="ECO:0000313" key="3">
    <source>
        <dbReference type="EMBL" id="QDT66960.1"/>
    </source>
</evidence>
<dbReference type="Pfam" id="PF00196">
    <property type="entry name" value="GerE"/>
    <property type="match status" value="1"/>
</dbReference>
<dbReference type="CDD" id="cd06170">
    <property type="entry name" value="LuxR_C_like"/>
    <property type="match status" value="1"/>
</dbReference>
<dbReference type="Gene3D" id="3.40.50.2300">
    <property type="match status" value="1"/>
</dbReference>
<dbReference type="GO" id="GO:0003677">
    <property type="term" value="F:DNA binding"/>
    <property type="evidence" value="ECO:0007669"/>
    <property type="project" value="UniProtKB-KW"/>
</dbReference>
<dbReference type="GO" id="GO:0006355">
    <property type="term" value="P:regulation of DNA-templated transcription"/>
    <property type="evidence" value="ECO:0007669"/>
    <property type="project" value="InterPro"/>
</dbReference>
<dbReference type="RefSeq" id="WP_145266530.1">
    <property type="nucleotide sequence ID" value="NZ_CP036316.1"/>
</dbReference>
<accession>A0A517TF10</accession>
<dbReference type="InterPro" id="IPR011006">
    <property type="entry name" value="CheY-like_superfamily"/>
</dbReference>